<feature type="domain" description="FAE" evidence="1">
    <location>
        <begin position="1"/>
        <end position="75"/>
    </location>
</feature>
<dbReference type="InterPro" id="IPR016039">
    <property type="entry name" value="Thiolase-like"/>
</dbReference>
<keyword evidence="3" id="KW-1185">Reference proteome</keyword>
<name>A0A9W6ZRW3_9STRA</name>
<gene>
    <name evidence="2" type="ORF">TrRE_jg1772</name>
</gene>
<evidence type="ECO:0000313" key="3">
    <source>
        <dbReference type="Proteomes" id="UP001165082"/>
    </source>
</evidence>
<dbReference type="Proteomes" id="UP001165082">
    <property type="component" value="Unassembled WGS sequence"/>
</dbReference>
<evidence type="ECO:0000259" key="1">
    <source>
        <dbReference type="Pfam" id="PF08392"/>
    </source>
</evidence>
<dbReference type="AlphaFoldDB" id="A0A9W6ZRW3"/>
<dbReference type="Pfam" id="PF08392">
    <property type="entry name" value="FAE1_CUT1_RppA"/>
    <property type="match status" value="1"/>
</dbReference>
<dbReference type="PANTHER" id="PTHR31561">
    <property type="entry name" value="3-KETOACYL-COA SYNTHASE"/>
    <property type="match status" value="1"/>
</dbReference>
<reference evidence="2" key="1">
    <citation type="submission" date="2022-07" db="EMBL/GenBank/DDBJ databases">
        <title>Genome analysis of Parmales, a sister group of diatoms, reveals the evolutionary specialization of diatoms from phago-mixotrophs to photoautotrophs.</title>
        <authorList>
            <person name="Ban H."/>
            <person name="Sato S."/>
            <person name="Yoshikawa S."/>
            <person name="Kazumasa Y."/>
            <person name="Nakamura Y."/>
            <person name="Ichinomiya M."/>
            <person name="Saitoh K."/>
            <person name="Sato N."/>
            <person name="Blanc-Mathieu R."/>
            <person name="Endo H."/>
            <person name="Kuwata A."/>
            <person name="Ogata H."/>
        </authorList>
    </citation>
    <scope>NUCLEOTIDE SEQUENCE</scope>
</reference>
<dbReference type="InterPro" id="IPR012392">
    <property type="entry name" value="3-ktacl-CoA_syn"/>
</dbReference>
<evidence type="ECO:0000313" key="2">
    <source>
        <dbReference type="EMBL" id="GMH57271.1"/>
    </source>
</evidence>
<dbReference type="InterPro" id="IPR013601">
    <property type="entry name" value="FAE1_typ3_polyketide_synth"/>
</dbReference>
<dbReference type="EMBL" id="BRXZ01002216">
    <property type="protein sequence ID" value="GMH57271.1"/>
    <property type="molecule type" value="Genomic_DNA"/>
</dbReference>
<proteinExistence type="predicted"/>
<protein>
    <recommendedName>
        <fullName evidence="1">FAE domain-containing protein</fullName>
    </recommendedName>
</protein>
<dbReference type="GO" id="GO:0006633">
    <property type="term" value="P:fatty acid biosynthetic process"/>
    <property type="evidence" value="ECO:0007669"/>
    <property type="project" value="InterPro"/>
</dbReference>
<sequence>MKRILGRSGTGQATAWPPGIVQCLRGLPTDNSIEASRAEAEAVITDIVAKALKKAQIKPGDVDILVVNCSLFSPT</sequence>
<comment type="caution">
    <text evidence="2">The sequence shown here is derived from an EMBL/GenBank/DDBJ whole genome shotgun (WGS) entry which is preliminary data.</text>
</comment>
<dbReference type="GO" id="GO:0016020">
    <property type="term" value="C:membrane"/>
    <property type="evidence" value="ECO:0007669"/>
    <property type="project" value="InterPro"/>
</dbReference>
<accession>A0A9W6ZRW3</accession>
<dbReference type="OrthoDB" id="329835at2759"/>
<organism evidence="2 3">
    <name type="scientific">Triparma retinervis</name>
    <dbReference type="NCBI Taxonomy" id="2557542"/>
    <lineage>
        <taxon>Eukaryota</taxon>
        <taxon>Sar</taxon>
        <taxon>Stramenopiles</taxon>
        <taxon>Ochrophyta</taxon>
        <taxon>Bolidophyceae</taxon>
        <taxon>Parmales</taxon>
        <taxon>Triparmaceae</taxon>
        <taxon>Triparma</taxon>
    </lineage>
</organism>
<feature type="non-terminal residue" evidence="2">
    <location>
        <position position="75"/>
    </location>
</feature>
<dbReference type="SUPFAM" id="SSF53901">
    <property type="entry name" value="Thiolase-like"/>
    <property type="match status" value="1"/>
</dbReference>
<dbReference type="GO" id="GO:0016747">
    <property type="term" value="F:acyltransferase activity, transferring groups other than amino-acyl groups"/>
    <property type="evidence" value="ECO:0007669"/>
    <property type="project" value="InterPro"/>
</dbReference>